<reference evidence="2 3" key="1">
    <citation type="submission" date="2020-08" db="EMBL/GenBank/DDBJ databases">
        <title>Sequencing the genomes of 1000 actinobacteria strains.</title>
        <authorList>
            <person name="Klenk H.-P."/>
        </authorList>
    </citation>
    <scope>NUCLEOTIDE SEQUENCE [LARGE SCALE GENOMIC DNA]</scope>
    <source>
        <strain evidence="2 3">DSM 28796</strain>
    </source>
</reference>
<evidence type="ECO:0000313" key="3">
    <source>
        <dbReference type="Proteomes" id="UP000588158"/>
    </source>
</evidence>
<dbReference type="Gene3D" id="2.40.50.120">
    <property type="match status" value="1"/>
</dbReference>
<dbReference type="SUPFAM" id="SSF50242">
    <property type="entry name" value="TIMP-like"/>
    <property type="match status" value="1"/>
</dbReference>
<proteinExistence type="predicted"/>
<dbReference type="EMBL" id="JACHLZ010000001">
    <property type="protein sequence ID" value="MBB5832863.1"/>
    <property type="molecule type" value="Genomic_DNA"/>
</dbReference>
<organism evidence="2 3">
    <name type="scientific">Brachybacterium aquaticum</name>
    <dbReference type="NCBI Taxonomy" id="1432564"/>
    <lineage>
        <taxon>Bacteria</taxon>
        <taxon>Bacillati</taxon>
        <taxon>Actinomycetota</taxon>
        <taxon>Actinomycetes</taxon>
        <taxon>Micrococcales</taxon>
        <taxon>Dermabacteraceae</taxon>
        <taxon>Brachybacterium</taxon>
    </lineage>
</organism>
<keyword evidence="3" id="KW-1185">Reference proteome</keyword>
<keyword evidence="1" id="KW-0732">Signal</keyword>
<sequence>MDTTTARRGGTLLAVLVGLLLLALGGAPVAHACSCVGYDFDEAVEEADLIADVRVQHELEAEDGYVTYYAVVDRVWKGEHARTIRLGTHEQTTACGLGRIPPDSRLRLWAYGGDGSYSTNWCALPQKPPSDVRAALTEKLGEPTDLTDIPLPVEPERVPRPPSWPLYAVGVVLVARVSMQAVRAAAVGVGLALHRRSRG</sequence>
<evidence type="ECO:0008006" key="4">
    <source>
        <dbReference type="Google" id="ProtNLM"/>
    </source>
</evidence>
<dbReference type="InterPro" id="IPR008993">
    <property type="entry name" value="TIMP-like_OB-fold"/>
</dbReference>
<feature type="chain" id="PRO_5033016632" description="Tissue inhibitor of metalloproteinase" evidence="1">
    <location>
        <begin position="33"/>
        <end position="199"/>
    </location>
</feature>
<dbReference type="AlphaFoldDB" id="A0A841AFU8"/>
<dbReference type="RefSeq" id="WP_184326120.1">
    <property type="nucleotide sequence ID" value="NZ_JACHLZ010000001.1"/>
</dbReference>
<comment type="caution">
    <text evidence="2">The sequence shown here is derived from an EMBL/GenBank/DDBJ whole genome shotgun (WGS) entry which is preliminary data.</text>
</comment>
<protein>
    <recommendedName>
        <fullName evidence="4">Tissue inhibitor of metalloproteinase</fullName>
    </recommendedName>
</protein>
<name>A0A841AFU8_9MICO</name>
<evidence type="ECO:0000256" key="1">
    <source>
        <dbReference type="SAM" id="SignalP"/>
    </source>
</evidence>
<gene>
    <name evidence="2" type="ORF">HNR70_002676</name>
</gene>
<dbReference type="Proteomes" id="UP000588158">
    <property type="component" value="Unassembled WGS sequence"/>
</dbReference>
<accession>A0A841AFU8</accession>
<evidence type="ECO:0000313" key="2">
    <source>
        <dbReference type="EMBL" id="MBB5832863.1"/>
    </source>
</evidence>
<feature type="signal peptide" evidence="1">
    <location>
        <begin position="1"/>
        <end position="32"/>
    </location>
</feature>